<dbReference type="PANTHER" id="PTHR45749">
    <property type="match status" value="1"/>
</dbReference>
<evidence type="ECO:0000313" key="2">
    <source>
        <dbReference type="EMBL" id="CAF3410411.1"/>
    </source>
</evidence>
<feature type="domain" description="HAT C-terminal dimerisation" evidence="1">
    <location>
        <begin position="1"/>
        <end position="68"/>
    </location>
</feature>
<comment type="caution">
    <text evidence="2">The sequence shown here is derived from an EMBL/GenBank/DDBJ whole genome shotgun (WGS) entry which is preliminary data.</text>
</comment>
<evidence type="ECO:0000259" key="1">
    <source>
        <dbReference type="Pfam" id="PF05699"/>
    </source>
</evidence>
<sequence>MDILNELKPVKQASPSTVALIKGAVTFPVSSVVCERSFSRMKLIKNYARNSMGDERLSDLSALAIEREFDIDFEKVIDVFAIQYKNSRILLM</sequence>
<reference evidence="2" key="1">
    <citation type="submission" date="2021-02" db="EMBL/GenBank/DDBJ databases">
        <authorList>
            <person name="Nowell W R."/>
        </authorList>
    </citation>
    <scope>NUCLEOTIDE SEQUENCE</scope>
</reference>
<dbReference type="GO" id="GO:0046983">
    <property type="term" value="F:protein dimerization activity"/>
    <property type="evidence" value="ECO:0007669"/>
    <property type="project" value="InterPro"/>
</dbReference>
<dbReference type="InterPro" id="IPR008906">
    <property type="entry name" value="HATC_C_dom"/>
</dbReference>
<dbReference type="PANTHER" id="PTHR45749:SF37">
    <property type="entry name" value="OS05G0311600 PROTEIN"/>
    <property type="match status" value="1"/>
</dbReference>
<gene>
    <name evidence="2" type="ORF">TIS948_LOCUS28537</name>
</gene>
<organism evidence="2 3">
    <name type="scientific">Rotaria socialis</name>
    <dbReference type="NCBI Taxonomy" id="392032"/>
    <lineage>
        <taxon>Eukaryota</taxon>
        <taxon>Metazoa</taxon>
        <taxon>Spiralia</taxon>
        <taxon>Gnathifera</taxon>
        <taxon>Rotifera</taxon>
        <taxon>Eurotatoria</taxon>
        <taxon>Bdelloidea</taxon>
        <taxon>Philodinida</taxon>
        <taxon>Philodinidae</taxon>
        <taxon>Rotaria</taxon>
    </lineage>
</organism>
<protein>
    <recommendedName>
        <fullName evidence="1">HAT C-terminal dimerisation domain-containing protein</fullName>
    </recommendedName>
</protein>
<dbReference type="OrthoDB" id="6611240at2759"/>
<dbReference type="AlphaFoldDB" id="A0A818AYR5"/>
<accession>A0A818AYR5</accession>
<dbReference type="EMBL" id="CAJNXB010005124">
    <property type="protein sequence ID" value="CAF3410411.1"/>
    <property type="molecule type" value="Genomic_DNA"/>
</dbReference>
<evidence type="ECO:0000313" key="3">
    <source>
        <dbReference type="Proteomes" id="UP000663825"/>
    </source>
</evidence>
<proteinExistence type="predicted"/>
<name>A0A818AYR5_9BILA</name>
<dbReference type="Proteomes" id="UP000663825">
    <property type="component" value="Unassembled WGS sequence"/>
</dbReference>
<dbReference type="Pfam" id="PF05699">
    <property type="entry name" value="Dimer_Tnp_hAT"/>
    <property type="match status" value="1"/>
</dbReference>